<evidence type="ECO:0000313" key="2">
    <source>
        <dbReference type="Proteomes" id="UP001162483"/>
    </source>
</evidence>
<keyword evidence="2" id="KW-1185">Reference proteome</keyword>
<gene>
    <name evidence="1" type="ORF">SPARVUS_LOCUS3676228</name>
</gene>
<dbReference type="EMBL" id="CATNWA010005926">
    <property type="protein sequence ID" value="CAI9551044.1"/>
    <property type="molecule type" value="Genomic_DNA"/>
</dbReference>
<accession>A0ABN9BU44</accession>
<proteinExistence type="predicted"/>
<feature type="non-terminal residue" evidence="1">
    <location>
        <position position="1"/>
    </location>
</feature>
<organism evidence="1 2">
    <name type="scientific">Staurois parvus</name>
    <dbReference type="NCBI Taxonomy" id="386267"/>
    <lineage>
        <taxon>Eukaryota</taxon>
        <taxon>Metazoa</taxon>
        <taxon>Chordata</taxon>
        <taxon>Craniata</taxon>
        <taxon>Vertebrata</taxon>
        <taxon>Euteleostomi</taxon>
        <taxon>Amphibia</taxon>
        <taxon>Batrachia</taxon>
        <taxon>Anura</taxon>
        <taxon>Neobatrachia</taxon>
        <taxon>Ranoidea</taxon>
        <taxon>Ranidae</taxon>
        <taxon>Staurois</taxon>
    </lineage>
</organism>
<evidence type="ECO:0000313" key="1">
    <source>
        <dbReference type="EMBL" id="CAI9551044.1"/>
    </source>
</evidence>
<protein>
    <submittedName>
        <fullName evidence="1">Uncharacterized protein</fullName>
    </submittedName>
</protein>
<sequence length="68" mass="8000">KRRIFRARLNRLGLLGDYLKKHHYNPATKYFPSLAQASGEPLQNYMDVSKQLIFSMQHFLNIFVSKTT</sequence>
<dbReference type="Gene3D" id="6.10.140.60">
    <property type="match status" value="1"/>
</dbReference>
<reference evidence="1" key="1">
    <citation type="submission" date="2023-05" db="EMBL/GenBank/DDBJ databases">
        <authorList>
            <person name="Stuckert A."/>
        </authorList>
    </citation>
    <scope>NUCLEOTIDE SEQUENCE</scope>
</reference>
<name>A0ABN9BU44_9NEOB</name>
<dbReference type="Proteomes" id="UP001162483">
    <property type="component" value="Unassembled WGS sequence"/>
</dbReference>
<comment type="caution">
    <text evidence="1">The sequence shown here is derived from an EMBL/GenBank/DDBJ whole genome shotgun (WGS) entry which is preliminary data.</text>
</comment>